<keyword evidence="2" id="KW-0812">Transmembrane</keyword>
<feature type="transmembrane region" description="Helical" evidence="2">
    <location>
        <begin position="96"/>
        <end position="116"/>
    </location>
</feature>
<sequence>MVLPMPQGDASQSLALPQGKPAVVLRYCVMTLWVLIPFRFVTSGWKILDLFGVLLLSIIGTVLLREDPILRPCSERLLACLGESCGPGGSMCLMPFGMISFISCLFDLITFIAVLMKTISYSFTGMPLFATLVFGISVITEAMAAYNVYLIVTTMQGEQQQVNGDSARPPPFAQPLYTAQYRPQQQDEEAAHEGQAGGAFVPFQGTGTRLG</sequence>
<name>A0A7J6L959_PEROL</name>
<comment type="caution">
    <text evidence="3">The sequence shown here is derived from an EMBL/GenBank/DDBJ whole genome shotgun (WGS) entry which is preliminary data.</text>
</comment>
<evidence type="ECO:0000256" key="1">
    <source>
        <dbReference type="SAM" id="MobiDB-lite"/>
    </source>
</evidence>
<keyword evidence="2" id="KW-0472">Membrane</keyword>
<accession>A0A7J6L959</accession>
<gene>
    <name evidence="3" type="ORF">FOZ61_007391</name>
</gene>
<feature type="transmembrane region" description="Helical" evidence="2">
    <location>
        <begin position="23"/>
        <end position="40"/>
    </location>
</feature>
<feature type="transmembrane region" description="Helical" evidence="2">
    <location>
        <begin position="47"/>
        <end position="64"/>
    </location>
</feature>
<feature type="transmembrane region" description="Helical" evidence="2">
    <location>
        <begin position="128"/>
        <end position="152"/>
    </location>
</feature>
<evidence type="ECO:0000313" key="4">
    <source>
        <dbReference type="Proteomes" id="UP000570595"/>
    </source>
</evidence>
<dbReference type="OrthoDB" id="421738at2759"/>
<evidence type="ECO:0000256" key="2">
    <source>
        <dbReference type="SAM" id="Phobius"/>
    </source>
</evidence>
<dbReference type="AlphaFoldDB" id="A0A7J6L959"/>
<reference evidence="3 4" key="1">
    <citation type="submission" date="2020-04" db="EMBL/GenBank/DDBJ databases">
        <title>Perkinsus olseni comparative genomics.</title>
        <authorList>
            <person name="Bogema D.R."/>
        </authorList>
    </citation>
    <scope>NUCLEOTIDE SEQUENCE [LARGE SCALE GENOMIC DNA]</scope>
    <source>
        <strain evidence="3">ATCC PRA-179</strain>
    </source>
</reference>
<evidence type="ECO:0000313" key="3">
    <source>
        <dbReference type="EMBL" id="KAF4655768.1"/>
    </source>
</evidence>
<proteinExistence type="predicted"/>
<organism evidence="3 4">
    <name type="scientific">Perkinsus olseni</name>
    <name type="common">Perkinsus atlanticus</name>
    <dbReference type="NCBI Taxonomy" id="32597"/>
    <lineage>
        <taxon>Eukaryota</taxon>
        <taxon>Sar</taxon>
        <taxon>Alveolata</taxon>
        <taxon>Perkinsozoa</taxon>
        <taxon>Perkinsea</taxon>
        <taxon>Perkinsida</taxon>
        <taxon>Perkinsidae</taxon>
        <taxon>Perkinsus</taxon>
    </lineage>
</organism>
<dbReference type="Proteomes" id="UP000570595">
    <property type="component" value="Unassembled WGS sequence"/>
</dbReference>
<feature type="region of interest" description="Disordered" evidence="1">
    <location>
        <begin position="183"/>
        <end position="211"/>
    </location>
</feature>
<dbReference type="EMBL" id="JABAHT010000448">
    <property type="protein sequence ID" value="KAF4655768.1"/>
    <property type="molecule type" value="Genomic_DNA"/>
</dbReference>
<protein>
    <submittedName>
        <fullName evidence="3">Uncharacterized protein</fullName>
    </submittedName>
</protein>
<keyword evidence="2" id="KW-1133">Transmembrane helix</keyword>